<dbReference type="PROSITE" id="PS00217">
    <property type="entry name" value="SUGAR_TRANSPORT_2"/>
    <property type="match status" value="1"/>
</dbReference>
<dbReference type="Proteomes" id="UP000245638">
    <property type="component" value="Unassembled WGS sequence"/>
</dbReference>
<evidence type="ECO:0000313" key="8">
    <source>
        <dbReference type="Proteomes" id="UP000245638"/>
    </source>
</evidence>
<evidence type="ECO:0000256" key="5">
    <source>
        <dbReference type="SAM" id="Phobius"/>
    </source>
</evidence>
<dbReference type="InterPro" id="IPR005829">
    <property type="entry name" value="Sugar_transporter_CS"/>
</dbReference>
<comment type="subcellular location">
    <subcellularLocation>
        <location evidence="1">Membrane</location>
        <topology evidence="1">Multi-pass membrane protein</topology>
    </subcellularLocation>
</comment>
<proteinExistence type="predicted"/>
<comment type="caution">
    <text evidence="7">The sequence shown here is derived from an EMBL/GenBank/DDBJ whole genome shotgun (WGS) entry which is preliminary data.</text>
</comment>
<dbReference type="PROSITE" id="PS50850">
    <property type="entry name" value="MFS"/>
    <property type="match status" value="1"/>
</dbReference>
<feature type="transmembrane region" description="Helical" evidence="5">
    <location>
        <begin position="344"/>
        <end position="366"/>
    </location>
</feature>
<sequence>MKPFHFLDNLKWNTFMTKNTIITGMGVFTVGYEGTAISLTLLITLSSLHVSSSEKPLFEGLLISTGYIGMVIGGLIFGILSNKGRKKYYGIDVLLMGIGSVLQFFVNNSYELLLLRTIIGIGVGADFVLSPVIIAENSNALDRGKAIAIGRVIMITLGDIAASLVFLSLLLSHVSTCLLWRITLSLGVIPALSVFYFRRRLPDTVRYIGRIKGDINELKNAVIKITGRNEVNVNVTIDRTPAFVYFRRNWKFFLTSALLWALLDLNIGIKEFGPTLIARQIGITDPAVYKIITDLAFALPGAFLGIILIDRSRKITQSISLISLIIVLTSFVALRGILPDMFLFLIISSYYFVYNIGAHPIIGTGLPAIELSPTKVRSFVQGIVVATAKSGGAIGTLLFPILFHKYGLIGALLPSIAIYLIMLALFTLVLPETGRKSLEETSREIESEEKIK</sequence>
<dbReference type="SUPFAM" id="SSF103473">
    <property type="entry name" value="MFS general substrate transporter"/>
    <property type="match status" value="1"/>
</dbReference>
<evidence type="ECO:0000259" key="6">
    <source>
        <dbReference type="PROSITE" id="PS50850"/>
    </source>
</evidence>
<feature type="transmembrane region" description="Helical" evidence="5">
    <location>
        <begin position="146"/>
        <end position="172"/>
    </location>
</feature>
<dbReference type="PANTHER" id="PTHR23508">
    <property type="entry name" value="CARBOXYLIC ACID TRANSPORTER PROTEIN HOMOLOG"/>
    <property type="match status" value="1"/>
</dbReference>
<accession>A0A2T9XCR5</accession>
<dbReference type="EMBL" id="QEFD01000006">
    <property type="protein sequence ID" value="PVU77886.1"/>
    <property type="molecule type" value="Genomic_DNA"/>
</dbReference>
<reference evidence="7 8" key="1">
    <citation type="journal article" date="2015" name="Appl. Environ. Microbiol.">
        <title>Nanoarchaeota, Their Sulfolobales Host, and Nanoarchaeota Virus Distribution across Yellowstone National Park Hot Springs.</title>
        <authorList>
            <person name="Munson-McGee J.H."/>
            <person name="Field E.K."/>
            <person name="Bateson M."/>
            <person name="Rooney C."/>
            <person name="Stepanauskas R."/>
            <person name="Young M.J."/>
        </authorList>
    </citation>
    <scope>NUCLEOTIDE SEQUENCE [LARGE SCALE GENOMIC DNA]</scope>
    <source>
        <strain evidence="7">SCGC AC-742_N10</strain>
    </source>
</reference>
<keyword evidence="3 5" id="KW-1133">Transmembrane helix</keyword>
<evidence type="ECO:0000313" key="7">
    <source>
        <dbReference type="EMBL" id="PVU77886.1"/>
    </source>
</evidence>
<protein>
    <submittedName>
        <fullName evidence="7">MFS transporter</fullName>
    </submittedName>
</protein>
<feature type="transmembrane region" description="Helical" evidence="5">
    <location>
        <begin position="289"/>
        <end position="309"/>
    </location>
</feature>
<feature type="transmembrane region" description="Helical" evidence="5">
    <location>
        <begin position="88"/>
        <end position="106"/>
    </location>
</feature>
<name>A0A2T9XCR5_9CREN</name>
<dbReference type="GO" id="GO:0005886">
    <property type="term" value="C:plasma membrane"/>
    <property type="evidence" value="ECO:0007669"/>
    <property type="project" value="TreeGrafter"/>
</dbReference>
<dbReference type="PANTHER" id="PTHR23508:SF10">
    <property type="entry name" value="CARBOXYLIC ACID TRANSPORTER PROTEIN HOMOLOG"/>
    <property type="match status" value="1"/>
</dbReference>
<evidence type="ECO:0000256" key="4">
    <source>
        <dbReference type="ARBA" id="ARBA00023136"/>
    </source>
</evidence>
<dbReference type="GO" id="GO:0046943">
    <property type="term" value="F:carboxylic acid transmembrane transporter activity"/>
    <property type="evidence" value="ECO:0007669"/>
    <property type="project" value="TreeGrafter"/>
</dbReference>
<evidence type="ECO:0000256" key="2">
    <source>
        <dbReference type="ARBA" id="ARBA00022692"/>
    </source>
</evidence>
<feature type="domain" description="Major facilitator superfamily (MFS) profile" evidence="6">
    <location>
        <begin position="19"/>
        <end position="434"/>
    </location>
</feature>
<feature type="transmembrane region" description="Helical" evidence="5">
    <location>
        <begin position="378"/>
        <end position="402"/>
    </location>
</feature>
<feature type="transmembrane region" description="Helical" evidence="5">
    <location>
        <begin position="178"/>
        <end position="197"/>
    </location>
</feature>
<keyword evidence="4 5" id="KW-0472">Membrane</keyword>
<dbReference type="InterPro" id="IPR005828">
    <property type="entry name" value="MFS_sugar_transport-like"/>
</dbReference>
<gene>
    <name evidence="7" type="ORF">DDW13_00115</name>
</gene>
<dbReference type="InterPro" id="IPR036259">
    <property type="entry name" value="MFS_trans_sf"/>
</dbReference>
<organism evidence="7 8">
    <name type="scientific">Acidianus hospitalis</name>
    <dbReference type="NCBI Taxonomy" id="563177"/>
    <lineage>
        <taxon>Archaea</taxon>
        <taxon>Thermoproteota</taxon>
        <taxon>Thermoprotei</taxon>
        <taxon>Sulfolobales</taxon>
        <taxon>Sulfolobaceae</taxon>
        <taxon>Acidianus</taxon>
    </lineage>
</organism>
<evidence type="ECO:0000256" key="1">
    <source>
        <dbReference type="ARBA" id="ARBA00004141"/>
    </source>
</evidence>
<dbReference type="Gene3D" id="1.20.1250.20">
    <property type="entry name" value="MFS general substrate transporter like domains"/>
    <property type="match status" value="1"/>
</dbReference>
<feature type="transmembrane region" description="Helical" evidence="5">
    <location>
        <begin position="57"/>
        <end position="81"/>
    </location>
</feature>
<feature type="transmembrane region" description="Helical" evidence="5">
    <location>
        <begin position="112"/>
        <end position="134"/>
    </location>
</feature>
<evidence type="ECO:0000256" key="3">
    <source>
        <dbReference type="ARBA" id="ARBA00022989"/>
    </source>
</evidence>
<feature type="transmembrane region" description="Helical" evidence="5">
    <location>
        <begin position="408"/>
        <end position="430"/>
    </location>
</feature>
<feature type="transmembrane region" description="Helical" evidence="5">
    <location>
        <begin position="321"/>
        <end position="338"/>
    </location>
</feature>
<dbReference type="AlphaFoldDB" id="A0A2T9XCR5"/>
<dbReference type="InterPro" id="IPR020846">
    <property type="entry name" value="MFS_dom"/>
</dbReference>
<dbReference type="Pfam" id="PF00083">
    <property type="entry name" value="Sugar_tr"/>
    <property type="match status" value="1"/>
</dbReference>
<feature type="transmembrane region" description="Helical" evidence="5">
    <location>
        <begin position="21"/>
        <end position="45"/>
    </location>
</feature>
<keyword evidence="2 5" id="KW-0812">Transmembrane</keyword>